<evidence type="ECO:0000313" key="2">
    <source>
        <dbReference type="Proteomes" id="UP001239111"/>
    </source>
</evidence>
<comment type="caution">
    <text evidence="1">The sequence shown here is derived from an EMBL/GenBank/DDBJ whole genome shotgun (WGS) entry which is preliminary data.</text>
</comment>
<reference evidence="1" key="1">
    <citation type="submission" date="2023-04" db="EMBL/GenBank/DDBJ databases">
        <title>A chromosome-level genome assembly of the parasitoid wasp Eretmocerus hayati.</title>
        <authorList>
            <person name="Zhong Y."/>
            <person name="Liu S."/>
            <person name="Liu Y."/>
        </authorList>
    </citation>
    <scope>NUCLEOTIDE SEQUENCE</scope>
    <source>
        <strain evidence="1">ZJU_SS_LIU_2023</strain>
    </source>
</reference>
<name>A0ACC2N5U0_9HYME</name>
<proteinExistence type="predicted"/>
<organism evidence="1 2">
    <name type="scientific">Eretmocerus hayati</name>
    <dbReference type="NCBI Taxonomy" id="131215"/>
    <lineage>
        <taxon>Eukaryota</taxon>
        <taxon>Metazoa</taxon>
        <taxon>Ecdysozoa</taxon>
        <taxon>Arthropoda</taxon>
        <taxon>Hexapoda</taxon>
        <taxon>Insecta</taxon>
        <taxon>Pterygota</taxon>
        <taxon>Neoptera</taxon>
        <taxon>Endopterygota</taxon>
        <taxon>Hymenoptera</taxon>
        <taxon>Apocrita</taxon>
        <taxon>Proctotrupomorpha</taxon>
        <taxon>Chalcidoidea</taxon>
        <taxon>Aphelinidae</taxon>
        <taxon>Aphelininae</taxon>
        <taxon>Eretmocerus</taxon>
    </lineage>
</organism>
<gene>
    <name evidence="1" type="ORF">QAD02_007918</name>
</gene>
<sequence>MLFETDFFPDENTTCVFSTGVASEEVMTSSSSSRENVFAVFITHFYGDRVKFNPDWMTWPQYKDWLKEDETYVYGASCFICRRKFKLSNMGVSSLDSHAKVNRPSRKPCASSSTAENPDTGRVLGKDVNERTINTLNKLNTSKMTTFLPKDEVTKSEIKWCLISAKLHLSNNTSSECIEGVKDIFETSCNRQESGLAEAMKLGKDKISYMTKYGLGPYFAQNTIEGIKKSDVYSVSFDEAFNKNIQKTQMDIYGRFWHAGLNRAVTKYLDFKEDFEIENSTVCKLFDVGSCGLHAVHNSLKTGFESSPGKVHEFLKAKYYLFNGCAPRQGDFKKFTGTEVSNEKFCPIRWAGNVHAAQKAQAEIDDLQKYVTGS</sequence>
<dbReference type="Proteomes" id="UP001239111">
    <property type="component" value="Chromosome 4"/>
</dbReference>
<dbReference type="EMBL" id="CM056744">
    <property type="protein sequence ID" value="KAJ8666256.1"/>
    <property type="molecule type" value="Genomic_DNA"/>
</dbReference>
<keyword evidence="2" id="KW-1185">Reference proteome</keyword>
<accession>A0ACC2N5U0</accession>
<protein>
    <submittedName>
        <fullName evidence="1">Uncharacterized protein</fullName>
    </submittedName>
</protein>
<evidence type="ECO:0000313" key="1">
    <source>
        <dbReference type="EMBL" id="KAJ8666256.1"/>
    </source>
</evidence>